<evidence type="ECO:0000256" key="1">
    <source>
        <dbReference type="SAM" id="SignalP"/>
    </source>
</evidence>
<sequence precursor="true">MSGAVLAGAVLVVGCGSAGSGSTTVAAAPSTVTATTTVVKTVRSTTEETVTTTVTAGAGSSDYPPADFFDNGNGVYSAFETNHDAFDCDAEFNRCWGVKVTAPAGCPNGVALKLTIFPEGSNDAAATVEQTTGTALAPQEIATVVVGSSKLPDEQKYEAEITEAGCA</sequence>
<evidence type="ECO:0000313" key="2">
    <source>
        <dbReference type="EMBL" id="ACV79150.1"/>
    </source>
</evidence>
<reference evidence="3" key="1">
    <citation type="submission" date="2009-09" db="EMBL/GenBank/DDBJ databases">
        <title>The complete genome of Nakamurella multipartita DSM 44233.</title>
        <authorList>
            <consortium name="US DOE Joint Genome Institute (JGI-PGF)"/>
            <person name="Lucas S."/>
            <person name="Copeland A."/>
            <person name="Lapidus A."/>
            <person name="Glavina del Rio T."/>
            <person name="Dalin E."/>
            <person name="Tice H."/>
            <person name="Bruce D."/>
            <person name="Goodwin L."/>
            <person name="Pitluck S."/>
            <person name="Kyrpides N."/>
            <person name="Mavromatis K."/>
            <person name="Ivanova N."/>
            <person name="Ovchinnikova G."/>
            <person name="Sims D."/>
            <person name="Meincke L."/>
            <person name="Brettin T."/>
            <person name="Detter J.C."/>
            <person name="Han C."/>
            <person name="Larimer F."/>
            <person name="Land M."/>
            <person name="Hauser L."/>
            <person name="Markowitz V."/>
            <person name="Cheng J.-F."/>
            <person name="Hugenholtz P."/>
            <person name="Woyke T."/>
            <person name="Wu D."/>
            <person name="Klenk H.-P."/>
            <person name="Eisen J.A."/>
        </authorList>
    </citation>
    <scope>NUCLEOTIDE SEQUENCE [LARGE SCALE GENOMIC DNA]</scope>
    <source>
        <strain evidence="3">ATCC 700099 / DSM 44233 / CIP 104796 / JCM 9543 / NBRC 105858 / Y-104</strain>
    </source>
</reference>
<evidence type="ECO:0008006" key="4">
    <source>
        <dbReference type="Google" id="ProtNLM"/>
    </source>
</evidence>
<dbReference type="Proteomes" id="UP000002218">
    <property type="component" value="Chromosome"/>
</dbReference>
<evidence type="ECO:0000313" key="3">
    <source>
        <dbReference type="Proteomes" id="UP000002218"/>
    </source>
</evidence>
<reference evidence="2 3" key="2">
    <citation type="journal article" date="2010" name="Stand. Genomic Sci.">
        <title>Complete genome sequence of Nakamurella multipartita type strain (Y-104).</title>
        <authorList>
            <person name="Tice H."/>
            <person name="Mayilraj S."/>
            <person name="Sims D."/>
            <person name="Lapidus A."/>
            <person name="Nolan M."/>
            <person name="Lucas S."/>
            <person name="Glavina Del Rio T."/>
            <person name="Copeland A."/>
            <person name="Cheng J.F."/>
            <person name="Meincke L."/>
            <person name="Bruce D."/>
            <person name="Goodwin L."/>
            <person name="Pitluck S."/>
            <person name="Ivanova N."/>
            <person name="Mavromatis K."/>
            <person name="Ovchinnikova G."/>
            <person name="Pati A."/>
            <person name="Chen A."/>
            <person name="Palaniappan K."/>
            <person name="Land M."/>
            <person name="Hauser L."/>
            <person name="Chang Y.J."/>
            <person name="Jeffries C.D."/>
            <person name="Detter J.C."/>
            <person name="Brettin T."/>
            <person name="Rohde M."/>
            <person name="Goker M."/>
            <person name="Bristow J."/>
            <person name="Eisen J.A."/>
            <person name="Markowitz V."/>
            <person name="Hugenholtz P."/>
            <person name="Kyrpides N.C."/>
            <person name="Klenk H.P."/>
            <person name="Chen F."/>
        </authorList>
    </citation>
    <scope>NUCLEOTIDE SEQUENCE [LARGE SCALE GENOMIC DNA]</scope>
    <source>
        <strain evidence="3">ATCC 700099 / DSM 44233 / CIP 104796 / JCM 9543 / NBRC 105858 / Y-104</strain>
    </source>
</reference>
<proteinExistence type="predicted"/>
<dbReference type="KEGG" id="nml:Namu_2805"/>
<protein>
    <recommendedName>
        <fullName evidence="4">Lipoprotein</fullName>
    </recommendedName>
</protein>
<keyword evidence="3" id="KW-1185">Reference proteome</keyword>
<dbReference type="HOGENOM" id="CLU_1592819_0_0_11"/>
<dbReference type="EMBL" id="CP001737">
    <property type="protein sequence ID" value="ACV79150.1"/>
    <property type="molecule type" value="Genomic_DNA"/>
</dbReference>
<accession>C8X9J2</accession>
<keyword evidence="1" id="KW-0732">Signal</keyword>
<name>C8X9J2_NAKMY</name>
<dbReference type="AlphaFoldDB" id="C8X9J2"/>
<feature type="chain" id="PRO_5039306135" description="Lipoprotein" evidence="1">
    <location>
        <begin position="19"/>
        <end position="167"/>
    </location>
</feature>
<gene>
    <name evidence="2" type="ordered locus">Namu_2805</name>
</gene>
<dbReference type="InParanoid" id="C8X9J2"/>
<organism evidence="2 3">
    <name type="scientific">Nakamurella multipartita (strain ATCC 700099 / DSM 44233 / CIP 104796 / JCM 9543 / NBRC 105858 / Y-104)</name>
    <name type="common">Microsphaera multipartita</name>
    <dbReference type="NCBI Taxonomy" id="479431"/>
    <lineage>
        <taxon>Bacteria</taxon>
        <taxon>Bacillati</taxon>
        <taxon>Actinomycetota</taxon>
        <taxon>Actinomycetes</taxon>
        <taxon>Nakamurellales</taxon>
        <taxon>Nakamurellaceae</taxon>
        <taxon>Nakamurella</taxon>
    </lineage>
</organism>
<feature type="signal peptide" evidence="1">
    <location>
        <begin position="1"/>
        <end position="18"/>
    </location>
</feature>
<dbReference type="RefSeq" id="WP_015748029.1">
    <property type="nucleotide sequence ID" value="NC_013235.1"/>
</dbReference>